<organism evidence="1 2">
    <name type="scientific">Elysia marginata</name>
    <dbReference type="NCBI Taxonomy" id="1093978"/>
    <lineage>
        <taxon>Eukaryota</taxon>
        <taxon>Metazoa</taxon>
        <taxon>Spiralia</taxon>
        <taxon>Lophotrochozoa</taxon>
        <taxon>Mollusca</taxon>
        <taxon>Gastropoda</taxon>
        <taxon>Heterobranchia</taxon>
        <taxon>Euthyneura</taxon>
        <taxon>Panpulmonata</taxon>
        <taxon>Sacoglossa</taxon>
        <taxon>Placobranchoidea</taxon>
        <taxon>Plakobranchidae</taxon>
        <taxon>Elysia</taxon>
    </lineage>
</organism>
<proteinExistence type="predicted"/>
<evidence type="ECO:0000313" key="2">
    <source>
        <dbReference type="Proteomes" id="UP000762676"/>
    </source>
</evidence>
<reference evidence="1 2" key="1">
    <citation type="journal article" date="2021" name="Elife">
        <title>Chloroplast acquisition without the gene transfer in kleptoplastic sea slugs, Plakobranchus ocellatus.</title>
        <authorList>
            <person name="Maeda T."/>
            <person name="Takahashi S."/>
            <person name="Yoshida T."/>
            <person name="Shimamura S."/>
            <person name="Takaki Y."/>
            <person name="Nagai Y."/>
            <person name="Toyoda A."/>
            <person name="Suzuki Y."/>
            <person name="Arimoto A."/>
            <person name="Ishii H."/>
            <person name="Satoh N."/>
            <person name="Nishiyama T."/>
            <person name="Hasebe M."/>
            <person name="Maruyama T."/>
            <person name="Minagawa J."/>
            <person name="Obokata J."/>
            <person name="Shigenobu S."/>
        </authorList>
    </citation>
    <scope>NUCLEOTIDE SEQUENCE [LARGE SCALE GENOMIC DNA]</scope>
</reference>
<dbReference type="EMBL" id="BMAT01004409">
    <property type="protein sequence ID" value="GFR72913.1"/>
    <property type="molecule type" value="Genomic_DNA"/>
</dbReference>
<evidence type="ECO:0000313" key="1">
    <source>
        <dbReference type="EMBL" id="GFR72913.1"/>
    </source>
</evidence>
<name>A0AAV4FI22_9GAST</name>
<keyword evidence="2" id="KW-1185">Reference proteome</keyword>
<sequence length="141" mass="15900">MRSLATPHLVRLPSITVVKRICYREELIDSAHKMSNKDFFAFLFITLMASMRPIYCHRAVHMSVTPDPRCCDSYDAHRINCITDVDLSSIENVTSLTVYSSQGDIDNEEFKPVAAVQLGKPDLLLVCDCPGFVTKISRFCP</sequence>
<protein>
    <submittedName>
        <fullName evidence="1">Uncharacterized protein</fullName>
    </submittedName>
</protein>
<dbReference type="Proteomes" id="UP000762676">
    <property type="component" value="Unassembled WGS sequence"/>
</dbReference>
<comment type="caution">
    <text evidence="1">The sequence shown here is derived from an EMBL/GenBank/DDBJ whole genome shotgun (WGS) entry which is preliminary data.</text>
</comment>
<gene>
    <name evidence="1" type="ORF">ElyMa_002125200</name>
</gene>
<accession>A0AAV4FI22</accession>
<dbReference type="AlphaFoldDB" id="A0AAV4FI22"/>